<protein>
    <recommendedName>
        <fullName evidence="4">6-phosphogluconolactonase</fullName>
    </recommendedName>
</protein>
<reference evidence="2" key="2">
    <citation type="journal article" date="2023" name="IMA Fungus">
        <title>Comparative genomic study of the Penicillium genus elucidates a diverse pangenome and 15 lateral gene transfer events.</title>
        <authorList>
            <person name="Petersen C."/>
            <person name="Sorensen T."/>
            <person name="Nielsen M.R."/>
            <person name="Sondergaard T.E."/>
            <person name="Sorensen J.L."/>
            <person name="Fitzpatrick D.A."/>
            <person name="Frisvad J.C."/>
            <person name="Nielsen K.L."/>
        </authorList>
    </citation>
    <scope>NUCLEOTIDE SEQUENCE</scope>
    <source>
        <strain evidence="2">IBT 30761</strain>
    </source>
</reference>
<dbReference type="InterPro" id="IPR011045">
    <property type="entry name" value="N2O_reductase_N"/>
</dbReference>
<evidence type="ECO:0008006" key="4">
    <source>
        <dbReference type="Google" id="ProtNLM"/>
    </source>
</evidence>
<dbReference type="InterPro" id="IPR019405">
    <property type="entry name" value="Lactonase_7-beta_prop"/>
</dbReference>
<dbReference type="RefSeq" id="XP_056479682.1">
    <property type="nucleotide sequence ID" value="XM_056614641.1"/>
</dbReference>
<dbReference type="GO" id="GO:0017057">
    <property type="term" value="F:6-phosphogluconolactonase activity"/>
    <property type="evidence" value="ECO:0007669"/>
    <property type="project" value="TreeGrafter"/>
</dbReference>
<evidence type="ECO:0000313" key="3">
    <source>
        <dbReference type="Proteomes" id="UP001149074"/>
    </source>
</evidence>
<dbReference type="Pfam" id="PF10282">
    <property type="entry name" value="Lactonase"/>
    <property type="match status" value="1"/>
</dbReference>
<dbReference type="GeneID" id="81353620"/>
<comment type="caution">
    <text evidence="2">The sequence shown here is derived from an EMBL/GenBank/DDBJ whole genome shotgun (WGS) entry which is preliminary data.</text>
</comment>
<reference evidence="2" key="1">
    <citation type="submission" date="2022-11" db="EMBL/GenBank/DDBJ databases">
        <authorList>
            <person name="Petersen C."/>
        </authorList>
    </citation>
    <scope>NUCLEOTIDE SEQUENCE</scope>
    <source>
        <strain evidence="2">IBT 30761</strain>
    </source>
</reference>
<evidence type="ECO:0000313" key="2">
    <source>
        <dbReference type="EMBL" id="KAJ5111612.1"/>
    </source>
</evidence>
<proteinExistence type="inferred from homology"/>
<dbReference type="PANTHER" id="PTHR30344">
    <property type="entry name" value="6-PHOSPHOGLUCONOLACTONASE-RELATED"/>
    <property type="match status" value="1"/>
</dbReference>
<keyword evidence="3" id="KW-1185">Reference proteome</keyword>
<organism evidence="2 3">
    <name type="scientific">Penicillium argentinense</name>
    <dbReference type="NCBI Taxonomy" id="1131581"/>
    <lineage>
        <taxon>Eukaryota</taxon>
        <taxon>Fungi</taxon>
        <taxon>Dikarya</taxon>
        <taxon>Ascomycota</taxon>
        <taxon>Pezizomycotina</taxon>
        <taxon>Eurotiomycetes</taxon>
        <taxon>Eurotiomycetidae</taxon>
        <taxon>Eurotiales</taxon>
        <taxon>Aspergillaceae</taxon>
        <taxon>Penicillium</taxon>
    </lineage>
</organism>
<dbReference type="Proteomes" id="UP001149074">
    <property type="component" value="Unassembled WGS sequence"/>
</dbReference>
<dbReference type="PANTHER" id="PTHR30344:SF1">
    <property type="entry name" value="6-PHOSPHOGLUCONOLACTONASE"/>
    <property type="match status" value="1"/>
</dbReference>
<dbReference type="SUPFAM" id="SSF50974">
    <property type="entry name" value="Nitrous oxide reductase, N-terminal domain"/>
    <property type="match status" value="1"/>
</dbReference>
<dbReference type="EMBL" id="JAPQKI010000002">
    <property type="protein sequence ID" value="KAJ5111612.1"/>
    <property type="molecule type" value="Genomic_DNA"/>
</dbReference>
<dbReference type="InterPro" id="IPR015943">
    <property type="entry name" value="WD40/YVTN_repeat-like_dom_sf"/>
</dbReference>
<accession>A0A9W9G416</accession>
<evidence type="ECO:0000256" key="1">
    <source>
        <dbReference type="ARBA" id="ARBA00005564"/>
    </source>
</evidence>
<dbReference type="AlphaFoldDB" id="A0A9W9G416"/>
<dbReference type="OrthoDB" id="9972196at2759"/>
<sequence length="387" mass="41332">MFRYFPFYISLAAAINLYATHYDGNIYTLSLDSQNSLSIASSLKTCGDAPSWLTFDSSTRTLYCSDHSGNSIINGSLSSYSVDKDGRLTELAKTSDVGAAVHSTLYEDKHGANYLAIAHYGGSALSTFTLPLSSDEEPLQVIRYQMSLPGIKPQQDAPHPHQAILDPTGAFILVPDLGTDQVRVYAIDPHSGRLNACPSLNYTAGSGPRHGLFWKSKPSHLAQAPVTMLYTVSELGGQFNAFFVSYLTSGCLAFRETQSFVPYPGGQLPAGATPAELHMAGTSLHASIRFDQGFTPNDSLATLAHYPNGTVNFGQITSSYGTVPRTFVINKNGTLVAIGDQASSNVAIVTRDPRSGTLGNLIANLRVGDSGQASNSSTGLSSIIWEE</sequence>
<gene>
    <name evidence="2" type="ORF">N7532_002147</name>
</gene>
<comment type="similarity">
    <text evidence="1">Belongs to the cycloisomerase 2 family.</text>
</comment>
<dbReference type="InterPro" id="IPR050282">
    <property type="entry name" value="Cycloisomerase_2"/>
</dbReference>
<name>A0A9W9G416_9EURO</name>
<dbReference type="Gene3D" id="2.130.10.10">
    <property type="entry name" value="YVTN repeat-like/Quinoprotein amine dehydrogenase"/>
    <property type="match status" value="1"/>
</dbReference>